<organism evidence="4 5">
    <name type="scientific">Candida boidinii</name>
    <name type="common">Yeast</name>
    <dbReference type="NCBI Taxonomy" id="5477"/>
    <lineage>
        <taxon>Eukaryota</taxon>
        <taxon>Fungi</taxon>
        <taxon>Dikarya</taxon>
        <taxon>Ascomycota</taxon>
        <taxon>Saccharomycotina</taxon>
        <taxon>Pichiomycetes</taxon>
        <taxon>Pichiales</taxon>
        <taxon>Pichiaceae</taxon>
        <taxon>Ogataea</taxon>
        <taxon>Ogataea/Candida clade</taxon>
    </lineage>
</organism>
<evidence type="ECO:0000313" key="5">
    <source>
        <dbReference type="Proteomes" id="UP001165120"/>
    </source>
</evidence>
<sequence>MSADESFKNLISLEISEGSSFSELIHKYDEDQYNISEIFTFLKKLTKLIILNSKTQNKTSGFFNNVFGGKISKTDQEKESERNNIILKNNAIIVQYITGLSILQKLMSAHENESASNPSLDIDELEVLISSIINSLELIKSIELKNEIKKNKKFSIDGTDHRFSEILNDDNLCRLCINQWCSISFNKILGDFEKSTISLATVNLLVNCRLGFEVSNQMYNYEIPRSEKELDELRKEIDETTLNDQEKENDSQDSFNEELKPIVNDKESTDIMAEDDNGEEISDSDKIDIQNEANFFQKKFKESENYLSEPIISQVLDSSDEAYLNYCKNEIKDFNIPNDKLVSIIKWCEYQIKNIRESYVENKNPNQDFQNLLNPKNMDVMNGNSEYNPTDKEINDMINQVMEMPDDQESKNIEDKEDSESEDASEDDDFDANYVYDSNLGEYIRRDYYKKFAKKFPDTPKASSEIENKTEESINEVNQTSDNSTNKVSLPQDQALSAENKVATPPESISPADLIAKRQQEHKASIHEETPSVSKKGRHIDIKELENQMAADDMLSSATKCCKFAISAINYEDADTALKELNEAVSLITEYKKRVSSTGEDDV</sequence>
<dbReference type="EMBL" id="BSXN01001605">
    <property type="protein sequence ID" value="GME73771.1"/>
    <property type="molecule type" value="Genomic_DNA"/>
</dbReference>
<protein>
    <submittedName>
        <fullName evidence="4">Unnamed protein product</fullName>
    </submittedName>
</protein>
<feature type="compositionally biased region" description="Basic and acidic residues" evidence="2">
    <location>
        <begin position="457"/>
        <end position="472"/>
    </location>
</feature>
<reference evidence="4" key="1">
    <citation type="submission" date="2023-04" db="EMBL/GenBank/DDBJ databases">
        <title>Candida boidinii NBRC 10035.</title>
        <authorList>
            <person name="Ichikawa N."/>
            <person name="Sato H."/>
            <person name="Tonouchi N."/>
        </authorList>
    </citation>
    <scope>NUCLEOTIDE SEQUENCE</scope>
    <source>
        <strain evidence="4">NBRC 10035</strain>
    </source>
</reference>
<evidence type="ECO:0000256" key="1">
    <source>
        <dbReference type="SAM" id="Coils"/>
    </source>
</evidence>
<evidence type="ECO:0000313" key="4">
    <source>
        <dbReference type="EMBL" id="GME73771.1"/>
    </source>
</evidence>
<feature type="region of interest" description="Disordered" evidence="2">
    <location>
        <begin position="405"/>
        <end position="432"/>
    </location>
</feature>
<dbReference type="Pfam" id="PF18097">
    <property type="entry name" value="Vta1_C"/>
    <property type="match status" value="1"/>
</dbReference>
<keyword evidence="5" id="KW-1185">Reference proteome</keyword>
<feature type="compositionally biased region" description="Acidic residues" evidence="2">
    <location>
        <begin position="415"/>
        <end position="431"/>
    </location>
</feature>
<name>A0A9W6T3F8_CANBO</name>
<dbReference type="InterPro" id="IPR041212">
    <property type="entry name" value="Vta1_C"/>
</dbReference>
<gene>
    <name evidence="4" type="ORF">Cboi02_000417100</name>
</gene>
<feature type="domain" description="Vta1 C-terminal" evidence="3">
    <location>
        <begin position="553"/>
        <end position="588"/>
    </location>
</feature>
<dbReference type="AlphaFoldDB" id="A0A9W6T3F8"/>
<proteinExistence type="predicted"/>
<accession>A0A9W6T3F8</accession>
<feature type="coiled-coil region" evidence="1">
    <location>
        <begin position="216"/>
        <end position="250"/>
    </location>
</feature>
<feature type="region of interest" description="Disordered" evidence="2">
    <location>
        <begin position="457"/>
        <end position="488"/>
    </location>
</feature>
<comment type="caution">
    <text evidence="4">The sequence shown here is derived from an EMBL/GenBank/DDBJ whole genome shotgun (WGS) entry which is preliminary data.</text>
</comment>
<dbReference type="Proteomes" id="UP001165120">
    <property type="component" value="Unassembled WGS sequence"/>
</dbReference>
<dbReference type="Gene3D" id="1.20.5.420">
    <property type="entry name" value="Immunoglobulin FC, subunit C"/>
    <property type="match status" value="1"/>
</dbReference>
<evidence type="ECO:0000259" key="3">
    <source>
        <dbReference type="Pfam" id="PF18097"/>
    </source>
</evidence>
<keyword evidence="1" id="KW-0175">Coiled coil</keyword>
<evidence type="ECO:0000256" key="2">
    <source>
        <dbReference type="SAM" id="MobiDB-lite"/>
    </source>
</evidence>
<feature type="compositionally biased region" description="Polar residues" evidence="2">
    <location>
        <begin position="475"/>
        <end position="488"/>
    </location>
</feature>